<evidence type="ECO:0000313" key="3">
    <source>
        <dbReference type="Proteomes" id="UP001500141"/>
    </source>
</evidence>
<keyword evidence="1" id="KW-0812">Transmembrane</keyword>
<protein>
    <recommendedName>
        <fullName evidence="4">Serine hydroxymethyltransferase</fullName>
    </recommendedName>
</protein>
<feature type="transmembrane region" description="Helical" evidence="1">
    <location>
        <begin position="26"/>
        <end position="54"/>
    </location>
</feature>
<reference evidence="3" key="1">
    <citation type="journal article" date="2019" name="Int. J. Syst. Evol. Microbiol.">
        <title>The Global Catalogue of Microorganisms (GCM) 10K type strain sequencing project: providing services to taxonomists for standard genome sequencing and annotation.</title>
        <authorList>
            <consortium name="The Broad Institute Genomics Platform"/>
            <consortium name="The Broad Institute Genome Sequencing Center for Infectious Disease"/>
            <person name="Wu L."/>
            <person name="Ma J."/>
        </authorList>
    </citation>
    <scope>NUCLEOTIDE SEQUENCE [LARGE SCALE GENOMIC DNA]</scope>
    <source>
        <strain evidence="3">JCM 18198</strain>
    </source>
</reference>
<evidence type="ECO:0000256" key="1">
    <source>
        <dbReference type="SAM" id="Phobius"/>
    </source>
</evidence>
<name>A0ABP9A2X9_9FLAO</name>
<proteinExistence type="predicted"/>
<organism evidence="2 3">
    <name type="scientific">Flavobacterium hankyongi</name>
    <dbReference type="NCBI Taxonomy" id="1176532"/>
    <lineage>
        <taxon>Bacteria</taxon>
        <taxon>Pseudomonadati</taxon>
        <taxon>Bacteroidota</taxon>
        <taxon>Flavobacteriia</taxon>
        <taxon>Flavobacteriales</taxon>
        <taxon>Flavobacteriaceae</taxon>
        <taxon>Flavobacterium</taxon>
    </lineage>
</organism>
<evidence type="ECO:0000313" key="2">
    <source>
        <dbReference type="EMBL" id="GAA4772938.1"/>
    </source>
</evidence>
<accession>A0ABP9A2X9</accession>
<sequence length="77" mass="9206">MVNPNNTFTFVGYSKIPENMFEFQQYLGFLLFLTILTMGFWLMIFLVNFVFYWIGGAMWEMWKEKRAAKKLAESEQA</sequence>
<keyword evidence="1" id="KW-1133">Transmembrane helix</keyword>
<dbReference type="Proteomes" id="UP001500141">
    <property type="component" value="Unassembled WGS sequence"/>
</dbReference>
<dbReference type="EMBL" id="BAABIP010000020">
    <property type="protein sequence ID" value="GAA4772938.1"/>
    <property type="molecule type" value="Genomic_DNA"/>
</dbReference>
<gene>
    <name evidence="2" type="ORF">GCM10023230_24230</name>
</gene>
<evidence type="ECO:0008006" key="4">
    <source>
        <dbReference type="Google" id="ProtNLM"/>
    </source>
</evidence>
<comment type="caution">
    <text evidence="2">The sequence shown here is derived from an EMBL/GenBank/DDBJ whole genome shotgun (WGS) entry which is preliminary data.</text>
</comment>
<keyword evidence="3" id="KW-1185">Reference proteome</keyword>
<keyword evidence="1" id="KW-0472">Membrane</keyword>